<organism evidence="3 4">
    <name type="scientific">Lentilactobacillus curieae</name>
    <dbReference type="NCBI Taxonomy" id="1138822"/>
    <lineage>
        <taxon>Bacteria</taxon>
        <taxon>Bacillati</taxon>
        <taxon>Bacillota</taxon>
        <taxon>Bacilli</taxon>
        <taxon>Lactobacillales</taxon>
        <taxon>Lactobacillaceae</taxon>
        <taxon>Lentilactobacillus</taxon>
    </lineage>
</organism>
<dbReference type="SUPFAM" id="SSF54403">
    <property type="entry name" value="Cystatin/monellin"/>
    <property type="match status" value="2"/>
</dbReference>
<dbReference type="KEGG" id="lcu:PL11_009130"/>
<evidence type="ECO:0000256" key="1">
    <source>
        <dbReference type="SAM" id="Phobius"/>
    </source>
</evidence>
<protein>
    <recommendedName>
        <fullName evidence="2">Cell wall elongation regulator TseB-like domain-containing protein</fullName>
    </recommendedName>
</protein>
<dbReference type="InterPro" id="IPR046350">
    <property type="entry name" value="Cystatin_sf"/>
</dbReference>
<gene>
    <name evidence="3" type="ORF">PL11_009130</name>
</gene>
<dbReference type="Proteomes" id="UP000030361">
    <property type="component" value="Chromosome"/>
</dbReference>
<dbReference type="RefSeq" id="WP_035167146.1">
    <property type="nucleotide sequence ID" value="NZ_CP018906.1"/>
</dbReference>
<evidence type="ECO:0000313" key="3">
    <source>
        <dbReference type="EMBL" id="AQW22069.1"/>
    </source>
</evidence>
<evidence type="ECO:0000313" key="4">
    <source>
        <dbReference type="Proteomes" id="UP000030361"/>
    </source>
</evidence>
<keyword evidence="1" id="KW-0472">Membrane</keyword>
<keyword evidence="4" id="KW-1185">Reference proteome</keyword>
<dbReference type="InterPro" id="IPR041401">
    <property type="entry name" value="TseB-like_dom"/>
</dbReference>
<proteinExistence type="predicted"/>
<dbReference type="eggNOG" id="COG5353">
    <property type="taxonomic scope" value="Bacteria"/>
</dbReference>
<accession>A0A1S6QKE5</accession>
<keyword evidence="1" id="KW-0812">Transmembrane</keyword>
<reference evidence="3 4" key="1">
    <citation type="journal article" date="2015" name="Genome Announc.">
        <title>Genome Sequence of Lactobacillus curieae CCTCC M 2011381T, a Novel Producer of Gamma-aminobutyric Acid.</title>
        <authorList>
            <person name="Wang Y."/>
            <person name="Wang Y."/>
            <person name="Lang C."/>
            <person name="Wei D."/>
            <person name="Xu P."/>
            <person name="Xie J."/>
        </authorList>
    </citation>
    <scope>NUCLEOTIDE SEQUENCE [LARGE SCALE GENOMIC DNA]</scope>
    <source>
        <strain evidence="3 4">CCTCC M 2011381</strain>
    </source>
</reference>
<evidence type="ECO:0000259" key="2">
    <source>
        <dbReference type="Pfam" id="PF17881"/>
    </source>
</evidence>
<dbReference type="Pfam" id="PF17881">
    <property type="entry name" value="TseB"/>
    <property type="match status" value="1"/>
</dbReference>
<name>A0A1S6QKE5_9LACO</name>
<dbReference type="AlphaFoldDB" id="A0A1S6QKE5"/>
<feature type="transmembrane region" description="Helical" evidence="1">
    <location>
        <begin position="12"/>
        <end position="33"/>
    </location>
</feature>
<dbReference type="EMBL" id="CP018906">
    <property type="protein sequence ID" value="AQW22069.1"/>
    <property type="molecule type" value="Genomic_DNA"/>
</dbReference>
<feature type="domain" description="Cell wall elongation regulator TseB-like" evidence="2">
    <location>
        <begin position="46"/>
        <end position="89"/>
    </location>
</feature>
<sequence>MQRQRRIKKSNRKFWIGLILFLLIVLFSVFIVFHQAEKPMVTAKSEALQIAQKYAGIKNVNGFYNSNLGKTYYSVSGNDKRGKAIYVVIAKKGGKVTIIDQKSGLTADQIKQSIENTKKPKKINGIAITLKKSKPYWVVSYVNKSGKLCFATTDFKTGKIKKLIANI</sequence>
<dbReference type="Gene3D" id="3.10.450.40">
    <property type="match status" value="2"/>
</dbReference>
<dbReference type="OrthoDB" id="2242521at2"/>
<keyword evidence="1" id="KW-1133">Transmembrane helix</keyword>